<reference evidence="14" key="1">
    <citation type="submission" date="2015-02" db="EMBL/GenBank/DDBJ databases">
        <title>Physiological reanalysis, assessment of diazotrophy, and genome sequences of multiple isolates of Streptomyces thermoautotrophicus.</title>
        <authorList>
            <person name="MacKellar D.C."/>
            <person name="Lieber L."/>
            <person name="Norman J."/>
            <person name="Bolger A."/>
            <person name="Tobin C."/>
            <person name="Murray J.W."/>
            <person name="Friesen M."/>
            <person name="Prell J."/>
        </authorList>
    </citation>
    <scope>NUCLEOTIDE SEQUENCE [LARGE SCALE GENOMIC DNA]</scope>
    <source>
        <strain evidence="14">UBT1</strain>
    </source>
</reference>
<dbReference type="Proteomes" id="UP000070598">
    <property type="component" value="Unassembled WGS sequence"/>
</dbReference>
<accession>A0A132MKQ6</accession>
<dbReference type="GO" id="GO:0000976">
    <property type="term" value="F:transcription cis-regulatory region binding"/>
    <property type="evidence" value="ECO:0007669"/>
    <property type="project" value="TreeGrafter"/>
</dbReference>
<evidence type="ECO:0000256" key="8">
    <source>
        <dbReference type="ARBA" id="ARBA00023015"/>
    </source>
</evidence>
<protein>
    <submittedName>
        <fullName evidence="12">Fur family transcriptional regulator</fullName>
    </submittedName>
</protein>
<keyword evidence="6 11" id="KW-0862">Zinc</keyword>
<dbReference type="SUPFAM" id="SSF46785">
    <property type="entry name" value="Winged helix' DNA-binding domain"/>
    <property type="match status" value="1"/>
</dbReference>
<dbReference type="PATRIC" id="fig|1469144.8.peg.1227"/>
<dbReference type="CDD" id="cd07153">
    <property type="entry name" value="Fur_like"/>
    <property type="match status" value="1"/>
</dbReference>
<feature type="binding site" evidence="11">
    <location>
        <position position="95"/>
    </location>
    <ligand>
        <name>Zn(2+)</name>
        <dbReference type="ChEBI" id="CHEBI:29105"/>
    </ligand>
</feature>
<keyword evidence="8" id="KW-0805">Transcription regulation</keyword>
<keyword evidence="3" id="KW-0963">Cytoplasm</keyword>
<evidence type="ECO:0000256" key="6">
    <source>
        <dbReference type="ARBA" id="ARBA00022833"/>
    </source>
</evidence>
<feature type="binding site" evidence="11">
    <location>
        <position position="135"/>
    </location>
    <ligand>
        <name>Zn(2+)</name>
        <dbReference type="ChEBI" id="CHEBI:29105"/>
    </ligand>
</feature>
<dbReference type="OrthoDB" id="5242893at2"/>
<dbReference type="EMBL" id="JYIJ01000019">
    <property type="protein sequence ID" value="KWW98335.1"/>
    <property type="molecule type" value="Genomic_DNA"/>
</dbReference>
<name>A0A132MKQ6_9ACTN</name>
<dbReference type="Gene3D" id="3.30.1490.190">
    <property type="match status" value="1"/>
</dbReference>
<dbReference type="EMBL" id="JYIK01000614">
    <property type="protein sequence ID" value="KWX10124.1"/>
    <property type="molecule type" value="Genomic_DNA"/>
</dbReference>
<comment type="subcellular location">
    <subcellularLocation>
        <location evidence="1">Cytoplasm</location>
    </subcellularLocation>
</comment>
<dbReference type="GO" id="GO:0045892">
    <property type="term" value="P:negative regulation of DNA-templated transcription"/>
    <property type="evidence" value="ECO:0007669"/>
    <property type="project" value="TreeGrafter"/>
</dbReference>
<dbReference type="InterPro" id="IPR036390">
    <property type="entry name" value="WH_DNA-bd_sf"/>
</dbReference>
<evidence type="ECO:0000256" key="3">
    <source>
        <dbReference type="ARBA" id="ARBA00022490"/>
    </source>
</evidence>
<gene>
    <name evidence="12" type="ORF">TH66_22790</name>
    <name evidence="13" type="ORF">TR74_05515</name>
</gene>
<evidence type="ECO:0000256" key="1">
    <source>
        <dbReference type="ARBA" id="ARBA00004496"/>
    </source>
</evidence>
<evidence type="ECO:0000256" key="5">
    <source>
        <dbReference type="ARBA" id="ARBA00022723"/>
    </source>
</evidence>
<dbReference type="PANTHER" id="PTHR33202:SF18">
    <property type="entry name" value="TRANSCRIPTIONAL REGULATOR FURA"/>
    <property type="match status" value="1"/>
</dbReference>
<feature type="binding site" evidence="11">
    <location>
        <position position="92"/>
    </location>
    <ligand>
        <name>Zn(2+)</name>
        <dbReference type="ChEBI" id="CHEBI:29105"/>
    </ligand>
</feature>
<keyword evidence="10" id="KW-0804">Transcription</keyword>
<dbReference type="Gene3D" id="1.10.10.10">
    <property type="entry name" value="Winged helix-like DNA-binding domain superfamily/Winged helix DNA-binding domain"/>
    <property type="match status" value="1"/>
</dbReference>
<evidence type="ECO:0000256" key="10">
    <source>
        <dbReference type="ARBA" id="ARBA00023163"/>
    </source>
</evidence>
<dbReference type="GO" id="GO:1900376">
    <property type="term" value="P:regulation of secondary metabolite biosynthetic process"/>
    <property type="evidence" value="ECO:0007669"/>
    <property type="project" value="TreeGrafter"/>
</dbReference>
<comment type="cofactor">
    <cofactor evidence="11">
        <name>Zn(2+)</name>
        <dbReference type="ChEBI" id="CHEBI:29105"/>
    </cofactor>
    <text evidence="11">Binds 1 zinc ion per subunit.</text>
</comment>
<evidence type="ECO:0000256" key="4">
    <source>
        <dbReference type="ARBA" id="ARBA00022491"/>
    </source>
</evidence>
<evidence type="ECO:0000313" key="14">
    <source>
        <dbReference type="Proteomes" id="UP000070598"/>
    </source>
</evidence>
<keyword evidence="5 11" id="KW-0479">Metal-binding</keyword>
<evidence type="ECO:0000313" key="15">
    <source>
        <dbReference type="Proteomes" id="UP000070659"/>
    </source>
</evidence>
<dbReference type="InterPro" id="IPR036388">
    <property type="entry name" value="WH-like_DNA-bd_sf"/>
</dbReference>
<sequence>MNKAAERLRAAGLRVTAPRMAVLAVLQASPGHWDVETIRYKAQQITGSLSTQAAYDVLKALTEAGLTRCLQVSGQPARYENRVGDNHHHFVCRVCGKIVDVNCAVGVRPCLEATIGPEYEVDEAEVTFWGRCPECR</sequence>
<keyword evidence="4" id="KW-0678">Repressor</keyword>
<reference evidence="12 15" key="2">
    <citation type="submission" date="2015-02" db="EMBL/GenBank/DDBJ databases">
        <title>Physiological reanalysis, assessment of diazotrophy, and genome sequences of multiple isolates of Streptomyces thermoautotrophicus.</title>
        <authorList>
            <person name="MacKellar D.C."/>
            <person name="Lieber L."/>
            <person name="Norman J."/>
            <person name="Bolger A."/>
            <person name="Tobin C."/>
            <person name="Murray J.W."/>
            <person name="Prell J."/>
        </authorList>
    </citation>
    <scope>NUCLEOTIDE SEQUENCE [LARGE SCALE GENOMIC DNA]</scope>
    <source>
        <strain evidence="12 15">UBT1</strain>
    </source>
</reference>
<dbReference type="GO" id="GO:0008270">
    <property type="term" value="F:zinc ion binding"/>
    <property type="evidence" value="ECO:0007669"/>
    <property type="project" value="TreeGrafter"/>
</dbReference>
<dbReference type="InterPro" id="IPR002481">
    <property type="entry name" value="FUR"/>
</dbReference>
<dbReference type="Proteomes" id="UP000070659">
    <property type="component" value="Unassembled WGS sequence"/>
</dbReference>
<evidence type="ECO:0000313" key="13">
    <source>
        <dbReference type="EMBL" id="KWX10124.1"/>
    </source>
</evidence>
<evidence type="ECO:0000256" key="7">
    <source>
        <dbReference type="ARBA" id="ARBA00023004"/>
    </source>
</evidence>
<dbReference type="PANTHER" id="PTHR33202">
    <property type="entry name" value="ZINC UPTAKE REGULATION PROTEIN"/>
    <property type="match status" value="1"/>
</dbReference>
<evidence type="ECO:0000256" key="2">
    <source>
        <dbReference type="ARBA" id="ARBA00007957"/>
    </source>
</evidence>
<dbReference type="GO" id="GO:0003700">
    <property type="term" value="F:DNA-binding transcription factor activity"/>
    <property type="evidence" value="ECO:0007669"/>
    <property type="project" value="InterPro"/>
</dbReference>
<proteinExistence type="inferred from homology"/>
<keyword evidence="9" id="KW-0238">DNA-binding</keyword>
<dbReference type="GO" id="GO:0005737">
    <property type="term" value="C:cytoplasm"/>
    <property type="evidence" value="ECO:0007669"/>
    <property type="project" value="UniProtKB-SubCell"/>
</dbReference>
<dbReference type="InterPro" id="IPR043135">
    <property type="entry name" value="Fur_C"/>
</dbReference>
<comment type="similarity">
    <text evidence="2">Belongs to the Fur family.</text>
</comment>
<evidence type="ECO:0000313" key="12">
    <source>
        <dbReference type="EMBL" id="KWW98335.1"/>
    </source>
</evidence>
<organism evidence="12 15">
    <name type="scientific">Carbonactinospora thermoautotrophica</name>
    <dbReference type="NCBI Taxonomy" id="1469144"/>
    <lineage>
        <taxon>Bacteria</taxon>
        <taxon>Bacillati</taxon>
        <taxon>Actinomycetota</taxon>
        <taxon>Actinomycetes</taxon>
        <taxon>Kitasatosporales</taxon>
        <taxon>Carbonactinosporaceae</taxon>
        <taxon>Carbonactinospora</taxon>
    </lineage>
</organism>
<evidence type="ECO:0000256" key="11">
    <source>
        <dbReference type="PIRSR" id="PIRSR602481-1"/>
    </source>
</evidence>
<keyword evidence="7" id="KW-0408">Iron</keyword>
<dbReference type="AlphaFoldDB" id="A0A132MKQ6"/>
<evidence type="ECO:0000256" key="9">
    <source>
        <dbReference type="ARBA" id="ARBA00023125"/>
    </source>
</evidence>
<comment type="caution">
    <text evidence="12">The sequence shown here is derived from an EMBL/GenBank/DDBJ whole genome shotgun (WGS) entry which is preliminary data.</text>
</comment>
<feature type="binding site" evidence="11">
    <location>
        <position position="132"/>
    </location>
    <ligand>
        <name>Zn(2+)</name>
        <dbReference type="ChEBI" id="CHEBI:29105"/>
    </ligand>
</feature>
<dbReference type="Pfam" id="PF01475">
    <property type="entry name" value="FUR"/>
    <property type="match status" value="1"/>
</dbReference>